<reference evidence="1" key="2">
    <citation type="journal article" date="2022" name="Res Sq">
        <title>Comparative Genomics Reveals Insights into the Divergent Evolution of Astigmatic Mites and Household Pest Adaptations.</title>
        <authorList>
            <person name="Xiong Q."/>
            <person name="Wan A.T.-Y."/>
            <person name="Liu X.-Y."/>
            <person name="Fung C.S.-H."/>
            <person name="Xiao X."/>
            <person name="Malainual N."/>
            <person name="Hou J."/>
            <person name="Wang L."/>
            <person name="Wang M."/>
            <person name="Yang K."/>
            <person name="Cui Y."/>
            <person name="Leung E."/>
            <person name="Nong W."/>
            <person name="Shin S.-K."/>
            <person name="Au S."/>
            <person name="Jeong K.Y."/>
            <person name="Chew F.T."/>
            <person name="Hui J."/>
            <person name="Leung T.F."/>
            <person name="Tungtrongchitr A."/>
            <person name="Zhong N."/>
            <person name="Liu Z."/>
            <person name="Tsui S."/>
        </authorList>
    </citation>
    <scope>NUCLEOTIDE SEQUENCE</scope>
    <source>
        <strain evidence="1">Derf</strain>
        <tissue evidence="1">Whole organism</tissue>
    </source>
</reference>
<comment type="caution">
    <text evidence="1">The sequence shown here is derived from an EMBL/GenBank/DDBJ whole genome shotgun (WGS) entry which is preliminary data.</text>
</comment>
<dbReference type="EMBL" id="ASGP02000001">
    <property type="protein sequence ID" value="KAH9530093.1"/>
    <property type="molecule type" value="Genomic_DNA"/>
</dbReference>
<keyword evidence="2" id="KW-1185">Reference proteome</keyword>
<organism evidence="1 2">
    <name type="scientific">Dermatophagoides farinae</name>
    <name type="common">American house dust mite</name>
    <dbReference type="NCBI Taxonomy" id="6954"/>
    <lineage>
        <taxon>Eukaryota</taxon>
        <taxon>Metazoa</taxon>
        <taxon>Ecdysozoa</taxon>
        <taxon>Arthropoda</taxon>
        <taxon>Chelicerata</taxon>
        <taxon>Arachnida</taxon>
        <taxon>Acari</taxon>
        <taxon>Acariformes</taxon>
        <taxon>Sarcoptiformes</taxon>
        <taxon>Astigmata</taxon>
        <taxon>Psoroptidia</taxon>
        <taxon>Analgoidea</taxon>
        <taxon>Pyroglyphidae</taxon>
        <taxon>Dermatophagoidinae</taxon>
        <taxon>Dermatophagoides</taxon>
    </lineage>
</organism>
<sequence>MSLSSVNLCESNLVWISFALYYDDDDDRSSTFVVMTTESARKKKKSQLDYVDLFVSRFTSQQQKCDNIIIYR</sequence>
<name>A0A922LBW5_DERFA</name>
<reference evidence="1" key="1">
    <citation type="submission" date="2013-05" db="EMBL/GenBank/DDBJ databases">
        <authorList>
            <person name="Yim A.K.Y."/>
            <person name="Chan T.F."/>
            <person name="Ji K.M."/>
            <person name="Liu X.Y."/>
            <person name="Zhou J.W."/>
            <person name="Li R.Q."/>
            <person name="Yang K.Y."/>
            <person name="Li J."/>
            <person name="Li M."/>
            <person name="Law P.T.W."/>
            <person name="Wu Y.L."/>
            <person name="Cai Z.L."/>
            <person name="Qin H."/>
            <person name="Bao Y."/>
            <person name="Leung R.K.K."/>
            <person name="Ng P.K.S."/>
            <person name="Zou J."/>
            <person name="Zhong X.J."/>
            <person name="Ran P.X."/>
            <person name="Zhong N.S."/>
            <person name="Liu Z.G."/>
            <person name="Tsui S.K.W."/>
        </authorList>
    </citation>
    <scope>NUCLEOTIDE SEQUENCE</scope>
    <source>
        <strain evidence="1">Derf</strain>
        <tissue evidence="1">Whole organism</tissue>
    </source>
</reference>
<protein>
    <submittedName>
        <fullName evidence="1">Uncharacterized protein</fullName>
    </submittedName>
</protein>
<proteinExistence type="predicted"/>
<accession>A0A922LBW5</accession>
<gene>
    <name evidence="1" type="ORF">DERF_003927</name>
</gene>
<evidence type="ECO:0000313" key="1">
    <source>
        <dbReference type="EMBL" id="KAH9530093.1"/>
    </source>
</evidence>
<dbReference type="Proteomes" id="UP000790347">
    <property type="component" value="Unassembled WGS sequence"/>
</dbReference>
<dbReference type="AlphaFoldDB" id="A0A922LBW5"/>
<evidence type="ECO:0000313" key="2">
    <source>
        <dbReference type="Proteomes" id="UP000790347"/>
    </source>
</evidence>